<dbReference type="InterPro" id="IPR056125">
    <property type="entry name" value="DUF7708"/>
</dbReference>
<dbReference type="Pfam" id="PF24809">
    <property type="entry name" value="DUF7708"/>
    <property type="match status" value="1"/>
</dbReference>
<gene>
    <name evidence="4" type="ORF">QBC38DRAFT_485064</name>
</gene>
<keyword evidence="1" id="KW-0175">Coiled coil</keyword>
<accession>A0AAN7BJF4</accession>
<name>A0AAN7BJF4_9PEZI</name>
<reference evidence="4" key="1">
    <citation type="journal article" date="2023" name="Mol. Phylogenet. Evol.">
        <title>Genome-scale phylogeny and comparative genomics of the fungal order Sordariales.</title>
        <authorList>
            <person name="Hensen N."/>
            <person name="Bonometti L."/>
            <person name="Westerberg I."/>
            <person name="Brannstrom I.O."/>
            <person name="Guillou S."/>
            <person name="Cros-Aarteil S."/>
            <person name="Calhoun S."/>
            <person name="Haridas S."/>
            <person name="Kuo A."/>
            <person name="Mondo S."/>
            <person name="Pangilinan J."/>
            <person name="Riley R."/>
            <person name="LaButti K."/>
            <person name="Andreopoulos B."/>
            <person name="Lipzen A."/>
            <person name="Chen C."/>
            <person name="Yan M."/>
            <person name="Daum C."/>
            <person name="Ng V."/>
            <person name="Clum A."/>
            <person name="Steindorff A."/>
            <person name="Ohm R.A."/>
            <person name="Martin F."/>
            <person name="Silar P."/>
            <person name="Natvig D.O."/>
            <person name="Lalanne C."/>
            <person name="Gautier V."/>
            <person name="Ament-Velasquez S.L."/>
            <person name="Kruys A."/>
            <person name="Hutchinson M.I."/>
            <person name="Powell A.J."/>
            <person name="Barry K."/>
            <person name="Miller A.N."/>
            <person name="Grigoriev I.V."/>
            <person name="Debuchy R."/>
            <person name="Gladieux P."/>
            <person name="Hiltunen Thoren M."/>
            <person name="Johannesson H."/>
        </authorList>
    </citation>
    <scope>NUCLEOTIDE SEQUENCE</scope>
    <source>
        <strain evidence="4">CBS 990.96</strain>
    </source>
</reference>
<feature type="domain" description="DUF7708" evidence="3">
    <location>
        <begin position="107"/>
        <end position="248"/>
    </location>
</feature>
<feature type="region of interest" description="Disordered" evidence="2">
    <location>
        <begin position="407"/>
        <end position="426"/>
    </location>
</feature>
<evidence type="ECO:0000256" key="1">
    <source>
        <dbReference type="SAM" id="Coils"/>
    </source>
</evidence>
<keyword evidence="5" id="KW-1185">Reference proteome</keyword>
<reference evidence="4" key="2">
    <citation type="submission" date="2023-05" db="EMBL/GenBank/DDBJ databases">
        <authorList>
            <consortium name="Lawrence Berkeley National Laboratory"/>
            <person name="Steindorff A."/>
            <person name="Hensen N."/>
            <person name="Bonometti L."/>
            <person name="Westerberg I."/>
            <person name="Brannstrom I.O."/>
            <person name="Guillou S."/>
            <person name="Cros-Aarteil S."/>
            <person name="Calhoun S."/>
            <person name="Haridas S."/>
            <person name="Kuo A."/>
            <person name="Mondo S."/>
            <person name="Pangilinan J."/>
            <person name="Riley R."/>
            <person name="Labutti K."/>
            <person name="Andreopoulos B."/>
            <person name="Lipzen A."/>
            <person name="Chen C."/>
            <person name="Yanf M."/>
            <person name="Daum C."/>
            <person name="Ng V."/>
            <person name="Clum A."/>
            <person name="Ohm R."/>
            <person name="Martin F."/>
            <person name="Silar P."/>
            <person name="Natvig D."/>
            <person name="Lalanne C."/>
            <person name="Gautier V."/>
            <person name="Ament-Velasquez S.L."/>
            <person name="Kruys A."/>
            <person name="Hutchinson M.I."/>
            <person name="Powell A.J."/>
            <person name="Barry K."/>
            <person name="Miller A.N."/>
            <person name="Grigoriev I.V."/>
            <person name="Debuchy R."/>
            <person name="Gladieux P."/>
            <person name="Thoren M.H."/>
            <person name="Johannesson H."/>
        </authorList>
    </citation>
    <scope>NUCLEOTIDE SEQUENCE</scope>
    <source>
        <strain evidence="4">CBS 990.96</strain>
    </source>
</reference>
<proteinExistence type="predicted"/>
<evidence type="ECO:0000259" key="3">
    <source>
        <dbReference type="Pfam" id="PF24809"/>
    </source>
</evidence>
<sequence length="560" mass="64017">MGSATLTIYQDGSRIQEKTESGAVPKLSHRNWYQTGVDFCYYAPAQEACAMSKERLEKLHLQDDDFRFSNQQLEPDIKPGEILDKLIEIQHLMDKKAHKKSAKASQFINNFADFADRVSSLVMVLIPESPEYKVTFGILFLLFKAVVTKKEREEALSSQIKIISERLPITKFYETIFPTNAMKTAVARIYASTMKILDEALVYFKGWRLNKLVDALLNNTSKLENLIADLEVDYKAMQELKDASHVAQTADMLDVVSDTNRIVSNLYQNFQSQTAAMSMSMELLHSKMHSLTTQTNSMINFEMTKHGRALQEVLLGLEMDATEELDQVHRHKFRLSPKDQWENNGIVDKFNNWSQRFRDMPVWISGTSGPNQDIWVTDMSIDIIRALQPQMEVTVLHAFCEFEPSNRAHNGSSSIASPRSKSPPEDNWRLTPIGLVKRLLAQLLDLHPELAYKRSDVCNTWKLQRAERSFRSIWAIFEQLVVRIPNLFIVIDRVDGCVGDDEVGVLADLVPALVDLGVRSSEITLILTSQWDPPQHVDDQLFPMFQDTRRTRDRRGGGSW</sequence>
<protein>
    <recommendedName>
        <fullName evidence="3">DUF7708 domain-containing protein</fullName>
    </recommendedName>
</protein>
<evidence type="ECO:0000313" key="4">
    <source>
        <dbReference type="EMBL" id="KAK4224661.1"/>
    </source>
</evidence>
<evidence type="ECO:0000313" key="5">
    <source>
        <dbReference type="Proteomes" id="UP001301958"/>
    </source>
</evidence>
<evidence type="ECO:0000256" key="2">
    <source>
        <dbReference type="SAM" id="MobiDB-lite"/>
    </source>
</evidence>
<dbReference type="AlphaFoldDB" id="A0AAN7BJF4"/>
<comment type="caution">
    <text evidence="4">The sequence shown here is derived from an EMBL/GenBank/DDBJ whole genome shotgun (WGS) entry which is preliminary data.</text>
</comment>
<organism evidence="4 5">
    <name type="scientific">Podospora fimiseda</name>
    <dbReference type="NCBI Taxonomy" id="252190"/>
    <lineage>
        <taxon>Eukaryota</taxon>
        <taxon>Fungi</taxon>
        <taxon>Dikarya</taxon>
        <taxon>Ascomycota</taxon>
        <taxon>Pezizomycotina</taxon>
        <taxon>Sordariomycetes</taxon>
        <taxon>Sordariomycetidae</taxon>
        <taxon>Sordariales</taxon>
        <taxon>Podosporaceae</taxon>
        <taxon>Podospora</taxon>
    </lineage>
</organism>
<dbReference type="EMBL" id="MU865387">
    <property type="protein sequence ID" value="KAK4224661.1"/>
    <property type="molecule type" value="Genomic_DNA"/>
</dbReference>
<dbReference type="Proteomes" id="UP001301958">
    <property type="component" value="Unassembled WGS sequence"/>
</dbReference>
<feature type="coiled-coil region" evidence="1">
    <location>
        <begin position="213"/>
        <end position="240"/>
    </location>
</feature>